<dbReference type="Proteomes" id="UP001598130">
    <property type="component" value="Unassembled WGS sequence"/>
</dbReference>
<comment type="caution">
    <text evidence="1">The sequence shown here is derived from an EMBL/GenBank/DDBJ whole genome shotgun (WGS) entry which is preliminary data.</text>
</comment>
<gene>
    <name evidence="1" type="ORF">OCL97_05100</name>
</gene>
<evidence type="ECO:0000313" key="2">
    <source>
        <dbReference type="Proteomes" id="UP001598130"/>
    </source>
</evidence>
<evidence type="ECO:0000313" key="1">
    <source>
        <dbReference type="EMBL" id="MFD3263345.1"/>
    </source>
</evidence>
<proteinExistence type="predicted"/>
<name>A0ABW6CND9_9CAUL</name>
<dbReference type="EMBL" id="JAOTJD010000006">
    <property type="protein sequence ID" value="MFD3263345.1"/>
    <property type="molecule type" value="Genomic_DNA"/>
</dbReference>
<organism evidence="1 2">
    <name type="scientific">Phenylobacterium ferrooxidans</name>
    <dbReference type="NCBI Taxonomy" id="2982689"/>
    <lineage>
        <taxon>Bacteria</taxon>
        <taxon>Pseudomonadati</taxon>
        <taxon>Pseudomonadota</taxon>
        <taxon>Alphaproteobacteria</taxon>
        <taxon>Caulobacterales</taxon>
        <taxon>Caulobacteraceae</taxon>
        <taxon>Phenylobacterium</taxon>
    </lineage>
</organism>
<keyword evidence="2" id="KW-1185">Reference proteome</keyword>
<accession>A0ABW6CND9</accession>
<reference evidence="1 2" key="1">
    <citation type="submission" date="2022-09" db="EMBL/GenBank/DDBJ databases">
        <title>New species of Phenylobacterium.</title>
        <authorList>
            <person name="Mieszkin S."/>
        </authorList>
    </citation>
    <scope>NUCLEOTIDE SEQUENCE [LARGE SCALE GENOMIC DNA]</scope>
    <source>
        <strain evidence="1 2">HK31-G</strain>
    </source>
</reference>
<sequence length="98" mass="10534">MNYAAHFSEHLRLAILKVLNTAPACRANSSILHSAVDELGLTATRDQVKTELAWLAEQRLLTNVAAGDLVVATLTERGCDVADGRTVTPGVRRPTPRG</sequence>
<dbReference type="RefSeq" id="WP_377368179.1">
    <property type="nucleotide sequence ID" value="NZ_JAOTJD010000006.1"/>
</dbReference>
<protein>
    <submittedName>
        <fullName evidence="1">ArsR family transcriptional regulator</fullName>
    </submittedName>
</protein>